<gene>
    <name evidence="1" type="ORF">MANES_14G139200v8</name>
</gene>
<keyword evidence="2" id="KW-1185">Reference proteome</keyword>
<dbReference type="Proteomes" id="UP000091857">
    <property type="component" value="Chromosome 14"/>
</dbReference>
<protein>
    <submittedName>
        <fullName evidence="1">Uncharacterized protein</fullName>
    </submittedName>
</protein>
<evidence type="ECO:0000313" key="2">
    <source>
        <dbReference type="Proteomes" id="UP000091857"/>
    </source>
</evidence>
<evidence type="ECO:0000313" key="1">
    <source>
        <dbReference type="EMBL" id="OAY31775.1"/>
    </source>
</evidence>
<name>A0A2C9UMJ8_MANES</name>
<dbReference type="PANTHER" id="PTHR33604">
    <property type="entry name" value="OSJNBA0004B13.7 PROTEIN"/>
    <property type="match status" value="1"/>
</dbReference>
<organism evidence="1 2">
    <name type="scientific">Manihot esculenta</name>
    <name type="common">Cassava</name>
    <name type="synonym">Jatropha manihot</name>
    <dbReference type="NCBI Taxonomy" id="3983"/>
    <lineage>
        <taxon>Eukaryota</taxon>
        <taxon>Viridiplantae</taxon>
        <taxon>Streptophyta</taxon>
        <taxon>Embryophyta</taxon>
        <taxon>Tracheophyta</taxon>
        <taxon>Spermatophyta</taxon>
        <taxon>Magnoliopsida</taxon>
        <taxon>eudicotyledons</taxon>
        <taxon>Gunneridae</taxon>
        <taxon>Pentapetalae</taxon>
        <taxon>rosids</taxon>
        <taxon>fabids</taxon>
        <taxon>Malpighiales</taxon>
        <taxon>Euphorbiaceae</taxon>
        <taxon>Crotonoideae</taxon>
        <taxon>Manihoteae</taxon>
        <taxon>Manihot</taxon>
    </lineage>
</organism>
<dbReference type="Gene3D" id="3.90.550.10">
    <property type="entry name" value="Spore Coat Polysaccharide Biosynthesis Protein SpsA, Chain A"/>
    <property type="match status" value="1"/>
</dbReference>
<dbReference type="OMA" id="ESNFSPM"/>
<dbReference type="InterPro" id="IPR029044">
    <property type="entry name" value="Nucleotide-diphossugar_trans"/>
</dbReference>
<dbReference type="Gramene" id="Manes.14G139200.1.v8.1">
    <property type="protein sequence ID" value="Manes.14G139200.1.v8.1.CDS"/>
    <property type="gene ID" value="Manes.14G139200.v8.1"/>
</dbReference>
<sequence>MMGPPKKHFLPLIFLISLFILFFFSHYHSPLPITPLSPNLNPNFSPINNDNKQLSPQNTPTFTFVIKVLAFNRPDSLSRCLHSLANATYDGDTVHLHVYIDHFPFANESLEVLDQQLENSHKILEFVDGFHWIFGNKVVHYRTGNMGLQAQWLEAWWPSSDDEFAFVVEDDLEVSPLFYKFVKAVILNYYYNINSSSPSIYGVSLQRPRFVPGKHGNKIQLGNGTRIFLYQLVGTWGQILFPKPWKEFRLWYDKHKAKGMKPFLDGMVTTGWYKRMGERIWTPWFIKFIHYSGYFNIYTNLGHERALSVSHRDAGVNYGKTAGPDSQLVHESSFDYNFLEMEPLSNLKWFDFCFREVLPGRVVRSVDNLESVLGSVQKQQTVLLVNIYGTSETITRNLLCHFESLNIKNYIFMGPHSDFLYDLARRGHPVIDGSQLLDNMRAQKIIRLQDSSTKLVDVLVKAYVTKKCLEYKYHSWIVDSNMLFVSNDLFHEFVNTCNYDFCAGKSLEISFVRSSSSAQKIWADGFLKQIATAIGQASLPAESRNFIYIVENLLEQNGLRINRVDETRFGMKIGANSVNQSSLEARKMVYWSMDMDLNLVQKQLEELGMWALDGDSSCKAVVCHQS</sequence>
<dbReference type="EMBL" id="CM004400">
    <property type="protein sequence ID" value="OAY31775.1"/>
    <property type="molecule type" value="Genomic_DNA"/>
</dbReference>
<dbReference type="AlphaFoldDB" id="A0A2C9UMJ8"/>
<reference evidence="2" key="1">
    <citation type="journal article" date="2016" name="Nat. Biotechnol.">
        <title>Sequencing wild and cultivated cassava and related species reveals extensive interspecific hybridization and genetic diversity.</title>
        <authorList>
            <person name="Bredeson J.V."/>
            <person name="Lyons J.B."/>
            <person name="Prochnik S.E."/>
            <person name="Wu G.A."/>
            <person name="Ha C.M."/>
            <person name="Edsinger-Gonzales E."/>
            <person name="Grimwood J."/>
            <person name="Schmutz J."/>
            <person name="Rabbi I.Y."/>
            <person name="Egesi C."/>
            <person name="Nauluvula P."/>
            <person name="Lebot V."/>
            <person name="Ndunguru J."/>
            <person name="Mkamilo G."/>
            <person name="Bart R.S."/>
            <person name="Setter T.L."/>
            <person name="Gleadow R.M."/>
            <person name="Kulakow P."/>
            <person name="Ferguson M.E."/>
            <person name="Rounsley S."/>
            <person name="Rokhsar D.S."/>
        </authorList>
    </citation>
    <scope>NUCLEOTIDE SEQUENCE [LARGE SCALE GENOMIC DNA]</scope>
    <source>
        <strain evidence="2">cv. AM560-2</strain>
    </source>
</reference>
<dbReference type="STRING" id="3983.A0A2C9UMJ8"/>
<proteinExistence type="predicted"/>
<dbReference type="PANTHER" id="PTHR33604:SF3">
    <property type="entry name" value="OSJNBA0004B13.7 PROTEIN"/>
    <property type="match status" value="1"/>
</dbReference>
<dbReference type="OrthoDB" id="2020070at2759"/>
<dbReference type="SUPFAM" id="SSF53448">
    <property type="entry name" value="Nucleotide-diphospho-sugar transferases"/>
    <property type="match status" value="1"/>
</dbReference>
<accession>A0A2C9UMJ8</accession>
<comment type="caution">
    <text evidence="1">The sequence shown here is derived from an EMBL/GenBank/DDBJ whole genome shotgun (WGS) entry which is preliminary data.</text>
</comment>